<dbReference type="SUPFAM" id="SSF46689">
    <property type="entry name" value="Homeodomain-like"/>
    <property type="match status" value="1"/>
</dbReference>
<feature type="region of interest" description="Disordered" evidence="7">
    <location>
        <begin position="572"/>
        <end position="591"/>
    </location>
</feature>
<evidence type="ECO:0000259" key="9">
    <source>
        <dbReference type="PROSITE" id="PS50045"/>
    </source>
</evidence>
<reference evidence="10 11" key="1">
    <citation type="submission" date="2013-05" db="EMBL/GenBank/DDBJ databases">
        <title>Genome assembly of Chondromyces apiculatus DSM 436.</title>
        <authorList>
            <person name="Sharma G."/>
            <person name="Khatri I."/>
            <person name="Kaur C."/>
            <person name="Mayilraj S."/>
            <person name="Subramanian S."/>
        </authorList>
    </citation>
    <scope>NUCLEOTIDE SEQUENCE [LARGE SCALE GENOMIC DNA]</scope>
    <source>
        <strain evidence="10 11">DSM 436</strain>
    </source>
</reference>
<dbReference type="Pfam" id="PF25601">
    <property type="entry name" value="AAA_lid_14"/>
    <property type="match status" value="1"/>
</dbReference>
<evidence type="ECO:0000259" key="8">
    <source>
        <dbReference type="PROSITE" id="PS50006"/>
    </source>
</evidence>
<dbReference type="Gene3D" id="2.60.200.20">
    <property type="match status" value="1"/>
</dbReference>
<dbReference type="FunFam" id="1.10.8.60:FF:000014">
    <property type="entry name" value="DNA-binding transcriptional regulator NtrC"/>
    <property type="match status" value="1"/>
</dbReference>
<dbReference type="InterPro" id="IPR002197">
    <property type="entry name" value="HTH_Fis"/>
</dbReference>
<evidence type="ECO:0000256" key="1">
    <source>
        <dbReference type="ARBA" id="ARBA00022741"/>
    </source>
</evidence>
<dbReference type="Gene3D" id="3.40.50.300">
    <property type="entry name" value="P-loop containing nucleotide triphosphate hydrolases"/>
    <property type="match status" value="1"/>
</dbReference>
<dbReference type="GO" id="GO:0043565">
    <property type="term" value="F:sequence-specific DNA binding"/>
    <property type="evidence" value="ECO:0007669"/>
    <property type="project" value="InterPro"/>
</dbReference>
<dbReference type="PROSITE" id="PS00675">
    <property type="entry name" value="SIGMA54_INTERACT_1"/>
    <property type="match status" value="1"/>
</dbReference>
<keyword evidence="11" id="KW-1185">Reference proteome</keyword>
<dbReference type="STRING" id="1192034.CAP_6925"/>
<keyword evidence="6" id="KW-0804">Transcription</keyword>
<evidence type="ECO:0000256" key="6">
    <source>
        <dbReference type="ARBA" id="ARBA00023163"/>
    </source>
</evidence>
<dbReference type="PROSITE" id="PS50045">
    <property type="entry name" value="SIGMA54_INTERACT_4"/>
    <property type="match status" value="1"/>
</dbReference>
<dbReference type="Proteomes" id="UP000019678">
    <property type="component" value="Unassembled WGS sequence"/>
</dbReference>
<keyword evidence="4" id="KW-0238">DNA-binding</keyword>
<keyword evidence="3" id="KW-0805">Transcription regulation</keyword>
<dbReference type="GO" id="GO:0005524">
    <property type="term" value="F:ATP binding"/>
    <property type="evidence" value="ECO:0007669"/>
    <property type="project" value="UniProtKB-KW"/>
</dbReference>
<protein>
    <submittedName>
        <fullName evidence="10">Sigma-54 dependent transcriptional regulator</fullName>
    </submittedName>
</protein>
<evidence type="ECO:0000313" key="10">
    <source>
        <dbReference type="EMBL" id="EYF07903.1"/>
    </source>
</evidence>
<feature type="domain" description="Sigma-54 factor interaction" evidence="9">
    <location>
        <begin position="245"/>
        <end position="478"/>
    </location>
</feature>
<feature type="compositionally biased region" description="Polar residues" evidence="7">
    <location>
        <begin position="20"/>
        <end position="30"/>
    </location>
</feature>
<dbReference type="FunFam" id="3.40.50.300:FF:000006">
    <property type="entry name" value="DNA-binding transcriptional regulator NtrC"/>
    <property type="match status" value="1"/>
</dbReference>
<feature type="compositionally biased region" description="Pro residues" evidence="7">
    <location>
        <begin position="231"/>
        <end position="241"/>
    </location>
</feature>
<dbReference type="eggNOG" id="COG2204">
    <property type="taxonomic scope" value="Bacteria"/>
</dbReference>
<evidence type="ECO:0000256" key="3">
    <source>
        <dbReference type="ARBA" id="ARBA00023015"/>
    </source>
</evidence>
<dbReference type="InterPro" id="IPR009057">
    <property type="entry name" value="Homeodomain-like_sf"/>
</dbReference>
<dbReference type="InterPro" id="IPR058031">
    <property type="entry name" value="AAA_lid_NorR"/>
</dbReference>
<feature type="domain" description="FHA" evidence="8">
    <location>
        <begin position="125"/>
        <end position="174"/>
    </location>
</feature>
<dbReference type="CDD" id="cd00009">
    <property type="entry name" value="AAA"/>
    <property type="match status" value="1"/>
</dbReference>
<dbReference type="PROSITE" id="PS50006">
    <property type="entry name" value="FHA_DOMAIN"/>
    <property type="match status" value="1"/>
</dbReference>
<dbReference type="InterPro" id="IPR025662">
    <property type="entry name" value="Sigma_54_int_dom_ATP-bd_1"/>
</dbReference>
<keyword evidence="2" id="KW-0067">ATP-binding</keyword>
<evidence type="ECO:0000256" key="7">
    <source>
        <dbReference type="SAM" id="MobiDB-lite"/>
    </source>
</evidence>
<dbReference type="SUPFAM" id="SSF52540">
    <property type="entry name" value="P-loop containing nucleoside triphosphate hydrolases"/>
    <property type="match status" value="1"/>
</dbReference>
<organism evidence="10 11">
    <name type="scientific">Chondromyces apiculatus DSM 436</name>
    <dbReference type="NCBI Taxonomy" id="1192034"/>
    <lineage>
        <taxon>Bacteria</taxon>
        <taxon>Pseudomonadati</taxon>
        <taxon>Myxococcota</taxon>
        <taxon>Polyangia</taxon>
        <taxon>Polyangiales</taxon>
        <taxon>Polyangiaceae</taxon>
        <taxon>Chondromyces</taxon>
    </lineage>
</organism>
<dbReference type="InterPro" id="IPR027417">
    <property type="entry name" value="P-loop_NTPase"/>
</dbReference>
<keyword evidence="1" id="KW-0547">Nucleotide-binding</keyword>
<dbReference type="AlphaFoldDB" id="A0A017TF31"/>
<dbReference type="GO" id="GO:0006355">
    <property type="term" value="P:regulation of DNA-templated transcription"/>
    <property type="evidence" value="ECO:0007669"/>
    <property type="project" value="InterPro"/>
</dbReference>
<dbReference type="Gene3D" id="1.10.10.60">
    <property type="entry name" value="Homeodomain-like"/>
    <property type="match status" value="1"/>
</dbReference>
<feature type="compositionally biased region" description="Low complexity" evidence="7">
    <location>
        <begin position="580"/>
        <end position="591"/>
    </location>
</feature>
<dbReference type="CDD" id="cd00060">
    <property type="entry name" value="FHA"/>
    <property type="match status" value="1"/>
</dbReference>
<feature type="region of interest" description="Disordered" evidence="7">
    <location>
        <begin position="489"/>
        <end position="521"/>
    </location>
</feature>
<feature type="compositionally biased region" description="Pro residues" evidence="7">
    <location>
        <begin position="61"/>
        <end position="75"/>
    </location>
</feature>
<dbReference type="Pfam" id="PF02954">
    <property type="entry name" value="HTH_8"/>
    <property type="match status" value="1"/>
</dbReference>
<dbReference type="PROSITE" id="PS00688">
    <property type="entry name" value="SIGMA54_INTERACT_3"/>
    <property type="match status" value="1"/>
</dbReference>
<dbReference type="InterPro" id="IPR025943">
    <property type="entry name" value="Sigma_54_int_dom_ATP-bd_2"/>
</dbReference>
<evidence type="ECO:0000256" key="5">
    <source>
        <dbReference type="ARBA" id="ARBA00023159"/>
    </source>
</evidence>
<dbReference type="PRINTS" id="PR01590">
    <property type="entry name" value="HTHFIS"/>
</dbReference>
<evidence type="ECO:0000313" key="11">
    <source>
        <dbReference type="Proteomes" id="UP000019678"/>
    </source>
</evidence>
<proteinExistence type="predicted"/>
<dbReference type="InterPro" id="IPR003593">
    <property type="entry name" value="AAA+_ATPase"/>
</dbReference>
<dbReference type="InterPro" id="IPR008984">
    <property type="entry name" value="SMAD_FHA_dom_sf"/>
</dbReference>
<dbReference type="SUPFAM" id="SSF49879">
    <property type="entry name" value="SMAD/FHA domain"/>
    <property type="match status" value="1"/>
</dbReference>
<dbReference type="SMART" id="SM00382">
    <property type="entry name" value="AAA"/>
    <property type="match status" value="1"/>
</dbReference>
<dbReference type="InterPro" id="IPR025944">
    <property type="entry name" value="Sigma_54_int_dom_CS"/>
</dbReference>
<dbReference type="EMBL" id="ASRX01000006">
    <property type="protein sequence ID" value="EYF07903.1"/>
    <property type="molecule type" value="Genomic_DNA"/>
</dbReference>
<dbReference type="Gene3D" id="1.10.8.60">
    <property type="match status" value="1"/>
</dbReference>
<evidence type="ECO:0000256" key="2">
    <source>
        <dbReference type="ARBA" id="ARBA00022840"/>
    </source>
</evidence>
<dbReference type="InterPro" id="IPR000253">
    <property type="entry name" value="FHA_dom"/>
</dbReference>
<dbReference type="SMART" id="SM00240">
    <property type="entry name" value="FHA"/>
    <property type="match status" value="1"/>
</dbReference>
<gene>
    <name evidence="10" type="ORF">CAP_6925</name>
</gene>
<dbReference type="InterPro" id="IPR002078">
    <property type="entry name" value="Sigma_54_int"/>
</dbReference>
<sequence>MCHSSGGATRGEFEPDEGTPMSQARSTGQGSPPLGEGEDAGGVQPHSEQDAEARRAAVAPTEPPPAPLHIDPPPLTGAATETDPIAVAQVREAVLSARSPHAHVMLVVYHRQGTETVRLQEGSGVVVGRDPSADLVIPERSLSRRHARFTLERSDVLVEDLGSTNGTFLAGQQIKRGVLRAGEEVMLGEITASLRVLATTETPVLNLGAIDALRGVVDGSRQDEGDGRPTGPTPLAVPPPDDAGIVMRSAVMRPIMETAMRLARSSAPVLIQGETGSGKDMLARLIHEAGPRHKKPLVCVTCSGVPAQLLESILFGHDADGAASGSLGASQVQEGVFESANGGTVLLDEVSDLPLTAQAGLLHFLETRRVARQGSSHEMEVDVRVLATTHRDLEAMCDAGTFRADLYYRLNVVPLRVPPLCERREDIGPLAMRFLQHAAGVNHRSVKSIEPDAMELLEAYPWPGNVRELRNVIERAVLITQGDVITTMDLPDPVRTGTTIRRTPRPGPDRSATEPLLPTPPPMIGLKAQMDRLEAELILDALRATNGNLAMAARRLRMPLRTLQEKMTVHGLRRADYRSGESPPSRSGSGK</sequence>
<dbReference type="PROSITE" id="PS00676">
    <property type="entry name" value="SIGMA54_INTERACT_2"/>
    <property type="match status" value="1"/>
</dbReference>
<feature type="region of interest" description="Disordered" evidence="7">
    <location>
        <begin position="1"/>
        <end position="79"/>
    </location>
</feature>
<name>A0A017TF31_9BACT</name>
<evidence type="ECO:0000256" key="4">
    <source>
        <dbReference type="ARBA" id="ARBA00023125"/>
    </source>
</evidence>
<keyword evidence="5" id="KW-0010">Activator</keyword>
<accession>A0A017TF31</accession>
<dbReference type="Pfam" id="PF00158">
    <property type="entry name" value="Sigma54_activat"/>
    <property type="match status" value="1"/>
</dbReference>
<feature type="region of interest" description="Disordered" evidence="7">
    <location>
        <begin position="218"/>
        <end position="242"/>
    </location>
</feature>
<dbReference type="PANTHER" id="PTHR32071">
    <property type="entry name" value="TRANSCRIPTIONAL REGULATORY PROTEIN"/>
    <property type="match status" value="1"/>
</dbReference>
<comment type="caution">
    <text evidence="10">The sequence shown here is derived from an EMBL/GenBank/DDBJ whole genome shotgun (WGS) entry which is preliminary data.</text>
</comment>
<dbReference type="Pfam" id="PF00498">
    <property type="entry name" value="FHA"/>
    <property type="match status" value="1"/>
</dbReference>